<dbReference type="PANTHER" id="PTHR12903">
    <property type="entry name" value="MITOCHONDRIAL RIBOSOMAL PROTEIN L24"/>
    <property type="match status" value="1"/>
</dbReference>
<dbReference type="GO" id="GO:0006412">
    <property type="term" value="P:translation"/>
    <property type="evidence" value="ECO:0007669"/>
    <property type="project" value="UniProtKB-UniRule"/>
</dbReference>
<evidence type="ECO:0000256" key="3">
    <source>
        <dbReference type="ARBA" id="ARBA00022884"/>
    </source>
</evidence>
<dbReference type="Gene3D" id="2.30.30.30">
    <property type="match status" value="1"/>
</dbReference>
<evidence type="ECO:0000256" key="1">
    <source>
        <dbReference type="ARBA" id="ARBA00010618"/>
    </source>
</evidence>
<feature type="domain" description="KOW" evidence="10">
    <location>
        <begin position="6"/>
        <end position="33"/>
    </location>
</feature>
<dbReference type="InterPro" id="IPR005825">
    <property type="entry name" value="Ribosomal_uL24_CS"/>
</dbReference>
<dbReference type="GO" id="GO:0003735">
    <property type="term" value="F:structural constituent of ribosome"/>
    <property type="evidence" value="ECO:0007669"/>
    <property type="project" value="InterPro"/>
</dbReference>
<dbReference type="SMART" id="SM00739">
    <property type="entry name" value="KOW"/>
    <property type="match status" value="1"/>
</dbReference>
<dbReference type="AlphaFoldDB" id="A0A1F7RGZ5"/>
<comment type="caution">
    <text evidence="11">The sequence shown here is derived from an EMBL/GenBank/DDBJ whole genome shotgun (WGS) entry which is preliminary data.</text>
</comment>
<evidence type="ECO:0000256" key="6">
    <source>
        <dbReference type="ARBA" id="ARBA00035206"/>
    </source>
</evidence>
<organism evidence="11 12">
    <name type="scientific">Candidatus Schekmanbacteria bacterium GWA2_38_11</name>
    <dbReference type="NCBI Taxonomy" id="1817876"/>
    <lineage>
        <taxon>Bacteria</taxon>
        <taxon>Candidatus Schekmaniibacteriota</taxon>
    </lineage>
</organism>
<comment type="function">
    <text evidence="7 8">One of the proteins that surrounds the polypeptide exit tunnel on the outside of the subunit.</text>
</comment>
<keyword evidence="5 8" id="KW-0687">Ribonucleoprotein</keyword>
<dbReference type="SUPFAM" id="SSF50104">
    <property type="entry name" value="Translation proteins SH3-like domain"/>
    <property type="match status" value="1"/>
</dbReference>
<dbReference type="Pfam" id="PF00467">
    <property type="entry name" value="KOW"/>
    <property type="match status" value="1"/>
</dbReference>
<dbReference type="InterPro" id="IPR041988">
    <property type="entry name" value="Ribosomal_uL24_KOW"/>
</dbReference>
<dbReference type="GO" id="GO:1990904">
    <property type="term" value="C:ribonucleoprotein complex"/>
    <property type="evidence" value="ECO:0007669"/>
    <property type="project" value="UniProtKB-KW"/>
</dbReference>
<evidence type="ECO:0000256" key="8">
    <source>
        <dbReference type="HAMAP-Rule" id="MF_01326"/>
    </source>
</evidence>
<dbReference type="EMBL" id="MGDB01000094">
    <property type="protein sequence ID" value="OGL40600.1"/>
    <property type="molecule type" value="Genomic_DNA"/>
</dbReference>
<keyword evidence="2 8" id="KW-0699">rRNA-binding</keyword>
<gene>
    <name evidence="8" type="primary">rplX</name>
    <name evidence="11" type="ORF">A2042_03590</name>
</gene>
<proteinExistence type="inferred from homology"/>
<protein>
    <recommendedName>
        <fullName evidence="6 8">Large ribosomal subunit protein uL24</fullName>
    </recommendedName>
</protein>
<comment type="subunit">
    <text evidence="8">Part of the 50S ribosomal subunit.</text>
</comment>
<keyword evidence="4 8" id="KW-0689">Ribosomal protein</keyword>
<dbReference type="InterPro" id="IPR003256">
    <property type="entry name" value="Ribosomal_uL24"/>
</dbReference>
<sequence>MASSFAIRKNDFVVVISGKEKGKTGKVLRVLPKKERVIIEKVNFIKKHARPTSQQKQGGIIEKEGPLHWSKVMVLCSKCEKPTRVARKTLSDGAKVRLCKKCGETLEKK</sequence>
<evidence type="ECO:0000256" key="7">
    <source>
        <dbReference type="ARBA" id="ARBA00058688"/>
    </source>
</evidence>
<evidence type="ECO:0000259" key="10">
    <source>
        <dbReference type="SMART" id="SM00739"/>
    </source>
</evidence>
<dbReference type="GO" id="GO:0005840">
    <property type="term" value="C:ribosome"/>
    <property type="evidence" value="ECO:0007669"/>
    <property type="project" value="UniProtKB-KW"/>
</dbReference>
<evidence type="ECO:0000256" key="5">
    <source>
        <dbReference type="ARBA" id="ARBA00023274"/>
    </source>
</evidence>
<comment type="function">
    <text evidence="8">One of two assembly initiator proteins, it binds directly to the 5'-end of the 23S rRNA, where it nucleates assembly of the 50S subunit.</text>
</comment>
<dbReference type="Proteomes" id="UP000178526">
    <property type="component" value="Unassembled WGS sequence"/>
</dbReference>
<dbReference type="Pfam" id="PF17136">
    <property type="entry name" value="ribosomal_L24"/>
    <property type="match status" value="1"/>
</dbReference>
<dbReference type="InterPro" id="IPR057264">
    <property type="entry name" value="Ribosomal_uL24_C"/>
</dbReference>
<dbReference type="NCBIfam" id="TIGR01079">
    <property type="entry name" value="rplX_bact"/>
    <property type="match status" value="1"/>
</dbReference>
<dbReference type="InterPro" id="IPR014722">
    <property type="entry name" value="Rib_uL2_dom2"/>
</dbReference>
<evidence type="ECO:0000313" key="12">
    <source>
        <dbReference type="Proteomes" id="UP000178526"/>
    </source>
</evidence>
<dbReference type="HAMAP" id="MF_01326_B">
    <property type="entry name" value="Ribosomal_uL24_B"/>
    <property type="match status" value="1"/>
</dbReference>
<evidence type="ECO:0000256" key="9">
    <source>
        <dbReference type="RuleBase" id="RU003477"/>
    </source>
</evidence>
<dbReference type="FunFam" id="2.30.30.30:FF:000004">
    <property type="entry name" value="50S ribosomal protein L24"/>
    <property type="match status" value="1"/>
</dbReference>
<comment type="similarity">
    <text evidence="1 8 9">Belongs to the universal ribosomal protein uL24 family.</text>
</comment>
<dbReference type="InterPro" id="IPR005824">
    <property type="entry name" value="KOW"/>
</dbReference>
<dbReference type="InterPro" id="IPR008991">
    <property type="entry name" value="Translation_prot_SH3-like_sf"/>
</dbReference>
<name>A0A1F7RGZ5_9BACT</name>
<accession>A0A1F7RGZ5</accession>
<reference evidence="11 12" key="1">
    <citation type="journal article" date="2016" name="Nat. Commun.">
        <title>Thousands of microbial genomes shed light on interconnected biogeochemical processes in an aquifer system.</title>
        <authorList>
            <person name="Anantharaman K."/>
            <person name="Brown C.T."/>
            <person name="Hug L.A."/>
            <person name="Sharon I."/>
            <person name="Castelle C.J."/>
            <person name="Probst A.J."/>
            <person name="Thomas B.C."/>
            <person name="Singh A."/>
            <person name="Wilkins M.J."/>
            <person name="Karaoz U."/>
            <person name="Brodie E.L."/>
            <person name="Williams K.H."/>
            <person name="Hubbard S.S."/>
            <person name="Banfield J.F."/>
        </authorList>
    </citation>
    <scope>NUCLEOTIDE SEQUENCE [LARGE SCALE GENOMIC DNA]</scope>
</reference>
<keyword evidence="3 8" id="KW-0694">RNA-binding</keyword>
<evidence type="ECO:0000256" key="2">
    <source>
        <dbReference type="ARBA" id="ARBA00022730"/>
    </source>
</evidence>
<evidence type="ECO:0000313" key="11">
    <source>
        <dbReference type="EMBL" id="OGL40600.1"/>
    </source>
</evidence>
<dbReference type="CDD" id="cd06089">
    <property type="entry name" value="KOW_RPL26"/>
    <property type="match status" value="1"/>
</dbReference>
<dbReference type="PROSITE" id="PS01108">
    <property type="entry name" value="RIBOSOMAL_L24"/>
    <property type="match status" value="1"/>
</dbReference>
<evidence type="ECO:0000256" key="4">
    <source>
        <dbReference type="ARBA" id="ARBA00022980"/>
    </source>
</evidence>
<dbReference type="GO" id="GO:0019843">
    <property type="term" value="F:rRNA binding"/>
    <property type="evidence" value="ECO:0007669"/>
    <property type="project" value="UniProtKB-UniRule"/>
</dbReference>